<dbReference type="GO" id="GO:0005829">
    <property type="term" value="C:cytosol"/>
    <property type="evidence" value="ECO:0007669"/>
    <property type="project" value="TreeGrafter"/>
</dbReference>
<accession>D1C7R7</accession>
<dbReference type="Proteomes" id="UP000002027">
    <property type="component" value="Chromosome 1"/>
</dbReference>
<dbReference type="PANTHER" id="PTHR10584">
    <property type="entry name" value="SUGAR KINASE"/>
    <property type="match status" value="1"/>
</dbReference>
<sequence>MKRYRVAAFGLASWDRLIFVDHYPRPGDYAIVRDTLEQSGGTTTNLAVALARLGVDVSIAAMVGDDAEGEQLRAELAAEGIDVEHVRTRAGEPTDRSLIVVSGRGATAERTIFWQQGARLRHGDYLPIEAFFAHDLVVVDIDDAALRRLIVDLPMHVSPRTRLLGPLVYLTALDPETGLDLALRHDYLVGSAAELCYLTGTSDLDEAVAVLRDEMILSQTRLVAISCGPNGCLLIDRAGTHAVPAFNVDAVDPTGAGDAFAAGIALGILERWDLETMGRFANAMGALAVQRPGARAGLPTRDEVECFLASARVRGPDR</sequence>
<evidence type="ECO:0000259" key="5">
    <source>
        <dbReference type="Pfam" id="PF00294"/>
    </source>
</evidence>
<dbReference type="InterPro" id="IPR011611">
    <property type="entry name" value="PfkB_dom"/>
</dbReference>
<keyword evidence="2 4" id="KW-0808">Transferase</keyword>
<evidence type="ECO:0000256" key="3">
    <source>
        <dbReference type="ARBA" id="ARBA00022777"/>
    </source>
</evidence>
<dbReference type="InterPro" id="IPR002139">
    <property type="entry name" value="Ribo/fructo_kinase"/>
</dbReference>
<comment type="similarity">
    <text evidence="1 4">Belongs to the carbohydrate kinase PfkB family.</text>
</comment>
<dbReference type="GO" id="GO:0016301">
    <property type="term" value="F:kinase activity"/>
    <property type="evidence" value="ECO:0007669"/>
    <property type="project" value="UniProtKB-KW"/>
</dbReference>
<dbReference type="eggNOG" id="COG0524">
    <property type="taxonomic scope" value="Bacteria"/>
</dbReference>
<reference evidence="7" key="1">
    <citation type="submission" date="2009-11" db="EMBL/GenBank/DDBJ databases">
        <title>The complete chromosome 1 of Sphaerobacter thermophilus DSM 20745.</title>
        <authorList>
            <person name="Lucas S."/>
            <person name="Copeland A."/>
            <person name="Lapidus A."/>
            <person name="Glavina del Rio T."/>
            <person name="Dalin E."/>
            <person name="Tice H."/>
            <person name="Bruce D."/>
            <person name="Goodwin L."/>
            <person name="Pitluck S."/>
            <person name="Kyrpides N."/>
            <person name="Mavromatis K."/>
            <person name="Ivanova N."/>
            <person name="Mikhailova N."/>
            <person name="LaButti K.M."/>
            <person name="Clum A."/>
            <person name="Sun H.I."/>
            <person name="Brettin T."/>
            <person name="Detter J.C."/>
            <person name="Han C."/>
            <person name="Larimer F."/>
            <person name="Land M."/>
            <person name="Hauser L."/>
            <person name="Markowitz V."/>
            <person name="Cheng J.F."/>
            <person name="Hugenholtz P."/>
            <person name="Woyke T."/>
            <person name="Wu D."/>
            <person name="Steenblock K."/>
            <person name="Schneider S."/>
            <person name="Pukall R."/>
            <person name="Goeker M."/>
            <person name="Klenk H.P."/>
            <person name="Eisen J.A."/>
        </authorList>
    </citation>
    <scope>NUCLEOTIDE SEQUENCE [LARGE SCALE GENOMIC DNA]</scope>
    <source>
        <strain evidence="7">ATCC 49802 / DSM 20745 / S 6022</strain>
    </source>
</reference>
<protein>
    <submittedName>
        <fullName evidence="6">PfkB domain protein</fullName>
    </submittedName>
</protein>
<proteinExistence type="inferred from homology"/>
<dbReference type="Pfam" id="PF00294">
    <property type="entry name" value="PfkB"/>
    <property type="match status" value="1"/>
</dbReference>
<dbReference type="EMBL" id="CP001823">
    <property type="protein sequence ID" value="ACZ37900.1"/>
    <property type="molecule type" value="Genomic_DNA"/>
</dbReference>
<gene>
    <name evidence="6" type="ordered locus">Sthe_0462</name>
</gene>
<keyword evidence="3 4" id="KW-0418">Kinase</keyword>
<dbReference type="AlphaFoldDB" id="D1C7R7"/>
<reference evidence="6 7" key="2">
    <citation type="journal article" date="2010" name="Stand. Genomic Sci.">
        <title>Complete genome sequence of Desulfohalobium retbaense type strain (HR(100)).</title>
        <authorList>
            <person name="Spring S."/>
            <person name="Nolan M."/>
            <person name="Lapidus A."/>
            <person name="Glavina Del Rio T."/>
            <person name="Copeland A."/>
            <person name="Tice H."/>
            <person name="Cheng J.F."/>
            <person name="Lucas S."/>
            <person name="Land M."/>
            <person name="Chen F."/>
            <person name="Bruce D."/>
            <person name="Goodwin L."/>
            <person name="Pitluck S."/>
            <person name="Ivanova N."/>
            <person name="Mavromatis K."/>
            <person name="Mikhailova N."/>
            <person name="Pati A."/>
            <person name="Chen A."/>
            <person name="Palaniappan K."/>
            <person name="Hauser L."/>
            <person name="Chang Y.J."/>
            <person name="Jeffries C.D."/>
            <person name="Munk C."/>
            <person name="Kiss H."/>
            <person name="Chain P."/>
            <person name="Han C."/>
            <person name="Brettin T."/>
            <person name="Detter J.C."/>
            <person name="Schuler E."/>
            <person name="Goker M."/>
            <person name="Rohde M."/>
            <person name="Bristow J."/>
            <person name="Eisen J.A."/>
            <person name="Markowitz V."/>
            <person name="Hugenholtz P."/>
            <person name="Kyrpides N.C."/>
            <person name="Klenk H.P."/>
        </authorList>
    </citation>
    <scope>NUCLEOTIDE SEQUENCE [LARGE SCALE GENOMIC DNA]</scope>
    <source>
        <strain evidence="7">ATCC 49802 / DSM 20745 / S 6022</strain>
    </source>
</reference>
<dbReference type="PROSITE" id="PS00584">
    <property type="entry name" value="PFKB_KINASES_2"/>
    <property type="match status" value="1"/>
</dbReference>
<dbReference type="STRING" id="479434.Sthe_0462"/>
<evidence type="ECO:0000313" key="6">
    <source>
        <dbReference type="EMBL" id="ACZ37900.1"/>
    </source>
</evidence>
<dbReference type="SUPFAM" id="SSF53613">
    <property type="entry name" value="Ribokinase-like"/>
    <property type="match status" value="1"/>
</dbReference>
<dbReference type="KEGG" id="sti:Sthe_0462"/>
<dbReference type="RefSeq" id="WP_012870947.1">
    <property type="nucleotide sequence ID" value="NC_013523.1"/>
</dbReference>
<dbReference type="GO" id="GO:0006796">
    <property type="term" value="P:phosphate-containing compound metabolic process"/>
    <property type="evidence" value="ECO:0007669"/>
    <property type="project" value="UniProtKB-ARBA"/>
</dbReference>
<keyword evidence="7" id="KW-1185">Reference proteome</keyword>
<evidence type="ECO:0000256" key="2">
    <source>
        <dbReference type="ARBA" id="ARBA00022679"/>
    </source>
</evidence>
<dbReference type="InterPro" id="IPR002173">
    <property type="entry name" value="Carboh/pur_kinase_PfkB_CS"/>
</dbReference>
<evidence type="ECO:0000313" key="7">
    <source>
        <dbReference type="Proteomes" id="UP000002027"/>
    </source>
</evidence>
<feature type="domain" description="Carbohydrate kinase PfkB" evidence="5">
    <location>
        <begin position="6"/>
        <end position="301"/>
    </location>
</feature>
<evidence type="ECO:0000256" key="1">
    <source>
        <dbReference type="ARBA" id="ARBA00010688"/>
    </source>
</evidence>
<dbReference type="InParanoid" id="D1C7R7"/>
<evidence type="ECO:0000256" key="4">
    <source>
        <dbReference type="RuleBase" id="RU003704"/>
    </source>
</evidence>
<dbReference type="HOGENOM" id="CLU_027634_6_0_0"/>
<dbReference type="PANTHER" id="PTHR10584:SF157">
    <property type="entry name" value="SULFOFRUCTOSE KINASE"/>
    <property type="match status" value="1"/>
</dbReference>
<organism evidence="6 7">
    <name type="scientific">Sphaerobacter thermophilus (strain ATCC 49802 / DSM 20745 / KCCM 41009 / NCIMB 13125 / S 6022)</name>
    <dbReference type="NCBI Taxonomy" id="479434"/>
    <lineage>
        <taxon>Bacteria</taxon>
        <taxon>Pseudomonadati</taxon>
        <taxon>Thermomicrobiota</taxon>
        <taxon>Thermomicrobia</taxon>
        <taxon>Sphaerobacterales</taxon>
        <taxon>Sphaerobacterineae</taxon>
        <taxon>Sphaerobacteraceae</taxon>
        <taxon>Sphaerobacter</taxon>
    </lineage>
</organism>
<dbReference type="Gene3D" id="3.40.1190.20">
    <property type="match status" value="1"/>
</dbReference>
<dbReference type="PRINTS" id="PR00990">
    <property type="entry name" value="RIBOKINASE"/>
</dbReference>
<name>D1C7R7_SPHTD</name>
<dbReference type="InterPro" id="IPR029056">
    <property type="entry name" value="Ribokinase-like"/>
</dbReference>